<dbReference type="PROSITE" id="PS00107">
    <property type="entry name" value="PROTEIN_KINASE_ATP"/>
    <property type="match status" value="1"/>
</dbReference>
<evidence type="ECO:0000256" key="1">
    <source>
        <dbReference type="ARBA" id="ARBA00000900"/>
    </source>
</evidence>
<evidence type="ECO:0000313" key="16">
    <source>
        <dbReference type="Proteomes" id="UP001318860"/>
    </source>
</evidence>
<dbReference type="Gene3D" id="3.30.40.10">
    <property type="entry name" value="Zinc/RING finger domain, C3HC4 (zinc finger)"/>
    <property type="match status" value="1"/>
</dbReference>
<dbReference type="InterPro" id="IPR000719">
    <property type="entry name" value="Prot_kinase_dom"/>
</dbReference>
<dbReference type="EMBL" id="JABTTQ020000007">
    <property type="protein sequence ID" value="KAK6151974.1"/>
    <property type="molecule type" value="Genomic_DNA"/>
</dbReference>
<dbReference type="Proteomes" id="UP001318860">
    <property type="component" value="Unassembled WGS sequence"/>
</dbReference>
<dbReference type="InterPro" id="IPR011009">
    <property type="entry name" value="Kinase-like_dom_sf"/>
</dbReference>
<dbReference type="SMART" id="SM00220">
    <property type="entry name" value="S_TKc"/>
    <property type="match status" value="1"/>
</dbReference>
<dbReference type="InterPro" id="IPR008271">
    <property type="entry name" value="Ser/Thr_kinase_AS"/>
</dbReference>
<dbReference type="SUPFAM" id="SSF52402">
    <property type="entry name" value="Adenine nucleotide alpha hydrolases-like"/>
    <property type="match status" value="1"/>
</dbReference>
<dbReference type="SUPFAM" id="SSF57850">
    <property type="entry name" value="RING/U-box"/>
    <property type="match status" value="1"/>
</dbReference>
<dbReference type="SUPFAM" id="SSF56112">
    <property type="entry name" value="Protein kinase-like (PK-like)"/>
    <property type="match status" value="1"/>
</dbReference>
<evidence type="ECO:0000256" key="7">
    <source>
        <dbReference type="ARBA" id="ARBA00022741"/>
    </source>
</evidence>
<evidence type="ECO:0000256" key="5">
    <source>
        <dbReference type="ARBA" id="ARBA00022527"/>
    </source>
</evidence>
<dbReference type="InterPro" id="IPR003613">
    <property type="entry name" value="Ubox_domain"/>
</dbReference>
<comment type="pathway">
    <text evidence="3">Protein modification; protein ubiquitination.</text>
</comment>
<keyword evidence="5" id="KW-0723">Serine/threonine-protein kinase</keyword>
<keyword evidence="16" id="KW-1185">Reference proteome</keyword>
<feature type="binding site" evidence="11">
    <location>
        <position position="439"/>
    </location>
    <ligand>
        <name>ATP</name>
        <dbReference type="ChEBI" id="CHEBI:30616"/>
    </ligand>
</feature>
<dbReference type="Gene3D" id="3.30.200.20">
    <property type="entry name" value="Phosphorylase Kinase, domain 1"/>
    <property type="match status" value="1"/>
</dbReference>
<evidence type="ECO:0000256" key="10">
    <source>
        <dbReference type="ARBA" id="ARBA00022840"/>
    </source>
</evidence>
<feature type="domain" description="U-box" evidence="14">
    <location>
        <begin position="694"/>
        <end position="767"/>
    </location>
</feature>
<dbReference type="EC" id="2.3.2.27" evidence="4"/>
<comment type="function">
    <text evidence="2">Functions as an E3 ubiquitin ligase.</text>
</comment>
<proteinExistence type="predicted"/>
<dbReference type="InterPro" id="IPR013083">
    <property type="entry name" value="Znf_RING/FYVE/PHD"/>
</dbReference>
<evidence type="ECO:0000256" key="8">
    <source>
        <dbReference type="ARBA" id="ARBA00022777"/>
    </source>
</evidence>
<comment type="catalytic activity">
    <reaction evidence="1">
        <text>S-ubiquitinyl-[E2 ubiquitin-conjugating enzyme]-L-cysteine + [acceptor protein]-L-lysine = [E2 ubiquitin-conjugating enzyme]-L-cysteine + N(6)-ubiquitinyl-[acceptor protein]-L-lysine.</text>
        <dbReference type="EC" id="2.3.2.27"/>
    </reaction>
</comment>
<dbReference type="Gene3D" id="3.40.50.620">
    <property type="entry name" value="HUPs"/>
    <property type="match status" value="1"/>
</dbReference>
<keyword evidence="12" id="KW-0175">Coiled coil</keyword>
<sequence>MSTVAVAVAVKSAEGRGSQRAVRWAVENLMHKANRLVLVHVMPTITSVPTPSGGSIPINELDASVVEMYIQDMRTKCEEQFLAFKYLYDTQKIEILLLEGDSPAFALLRYISDSRTTSLVLGSCSSNYFARKSKASEVPSIVLKHSPDTCDIYVVSANKLVSNSLNPMLTTGMSIIRCLDHLTMVGILTWFHLQFTDRERDSHAFSKRTSSLSSSPTDSKYHDCLSDVNHPYTQPQTPSFSSIYSSAVQGTAHQASESLSDMFSNKGFPSISSTYSEQSEIQAEMERLRLELENTLTMYNRACGELVLAQSKVLLLSSECTQEAQRVNAAQKREQSLRKIAAVEKEKYLEAEKEVEMAKKLLAKETYERQIAELKAHKEALEKQKIVDALLSSDPRYRRYTRDDIQMATGFFAEDNMIGEGAYGKVYKCSLDHTLVAVKILRPDSSDRKEEFLKEVEVLSQLRHPHIVLLLGACPEIGCIVYEYMENGNLEDHILRKRGRPPLPWPVRFRIAFEVACGLAFLHHSNPEPIVHRDLKPGNILLDKYYVSKIGDVGLAKIISDVVPDNITEYRDSVIAGTLFYMDPEYQRTGTLRPKSDLYSFGVIILQLLAARHPKGLIMKFENAISSGTLSDVLDKSVGDWPLAEAQELAMIALECCKLRCRDRPDLETEVLPILKRLVEFADSSSLSERNRRHAPKHYYCPILQEIMDNPYIAADGFTYEHDAIKAWLDRHNVSPVTKQKLQHKMLTPNHMLHSAIQEWKKRVTSPRT</sequence>
<dbReference type="PANTHER" id="PTHR45647:SF65">
    <property type="entry name" value="U-BOX DOMAIN-CONTAINING PROTEIN KINASE FAMILY PROTEIN"/>
    <property type="match status" value="1"/>
</dbReference>
<reference evidence="15 16" key="1">
    <citation type="journal article" date="2021" name="Comput. Struct. Biotechnol. J.">
        <title>De novo genome assembly of the potent medicinal plant Rehmannia glutinosa using nanopore technology.</title>
        <authorList>
            <person name="Ma L."/>
            <person name="Dong C."/>
            <person name="Song C."/>
            <person name="Wang X."/>
            <person name="Zheng X."/>
            <person name="Niu Y."/>
            <person name="Chen S."/>
            <person name="Feng W."/>
        </authorList>
    </citation>
    <scope>NUCLEOTIDE SEQUENCE [LARGE SCALE GENOMIC DNA]</scope>
    <source>
        <strain evidence="15">DH-2019</strain>
    </source>
</reference>
<dbReference type="PROSITE" id="PS51698">
    <property type="entry name" value="U_BOX"/>
    <property type="match status" value="1"/>
</dbReference>
<dbReference type="InterPro" id="IPR051348">
    <property type="entry name" value="U-box_ubiquitin_ligases"/>
</dbReference>
<evidence type="ECO:0000259" key="13">
    <source>
        <dbReference type="PROSITE" id="PS50011"/>
    </source>
</evidence>
<dbReference type="InterPro" id="IPR017441">
    <property type="entry name" value="Protein_kinase_ATP_BS"/>
</dbReference>
<keyword evidence="7 11" id="KW-0547">Nucleotide-binding</keyword>
<dbReference type="PROSITE" id="PS50011">
    <property type="entry name" value="PROTEIN_KINASE_DOM"/>
    <property type="match status" value="1"/>
</dbReference>
<feature type="domain" description="Protein kinase" evidence="13">
    <location>
        <begin position="412"/>
        <end position="675"/>
    </location>
</feature>
<feature type="coiled-coil region" evidence="12">
    <location>
        <begin position="326"/>
        <end position="384"/>
    </location>
</feature>
<evidence type="ECO:0000256" key="9">
    <source>
        <dbReference type="ARBA" id="ARBA00022786"/>
    </source>
</evidence>
<evidence type="ECO:0000256" key="4">
    <source>
        <dbReference type="ARBA" id="ARBA00012483"/>
    </source>
</evidence>
<dbReference type="PANTHER" id="PTHR45647">
    <property type="entry name" value="OS02G0152300 PROTEIN"/>
    <property type="match status" value="1"/>
</dbReference>
<protein>
    <recommendedName>
        <fullName evidence="4">RING-type E3 ubiquitin transferase</fullName>
        <ecNumber evidence="4">2.3.2.27</ecNumber>
    </recommendedName>
</protein>
<dbReference type="InterPro" id="IPR014729">
    <property type="entry name" value="Rossmann-like_a/b/a_fold"/>
</dbReference>
<dbReference type="Pfam" id="PF04564">
    <property type="entry name" value="U-box"/>
    <property type="match status" value="1"/>
</dbReference>
<keyword evidence="10 11" id="KW-0067">ATP-binding</keyword>
<keyword evidence="9" id="KW-0833">Ubl conjugation pathway</keyword>
<keyword evidence="6" id="KW-0808">Transferase</keyword>
<dbReference type="CDD" id="cd16655">
    <property type="entry name" value="RING-Ubox_WDSUB1-like"/>
    <property type="match status" value="1"/>
</dbReference>
<evidence type="ECO:0000256" key="11">
    <source>
        <dbReference type="PROSITE-ProRule" id="PRU10141"/>
    </source>
</evidence>
<dbReference type="CDD" id="cd01989">
    <property type="entry name" value="USP_STK_Ubox_N"/>
    <property type="match status" value="1"/>
</dbReference>
<evidence type="ECO:0000256" key="3">
    <source>
        <dbReference type="ARBA" id="ARBA00004906"/>
    </source>
</evidence>
<evidence type="ECO:0000259" key="14">
    <source>
        <dbReference type="PROSITE" id="PS51698"/>
    </source>
</evidence>
<gene>
    <name evidence="15" type="ORF">DH2020_014609</name>
</gene>
<evidence type="ECO:0000313" key="15">
    <source>
        <dbReference type="EMBL" id="KAK6151974.1"/>
    </source>
</evidence>
<evidence type="ECO:0000256" key="6">
    <source>
        <dbReference type="ARBA" id="ARBA00022679"/>
    </source>
</evidence>
<dbReference type="Pfam" id="PF07714">
    <property type="entry name" value="PK_Tyr_Ser-Thr"/>
    <property type="match status" value="1"/>
</dbReference>
<accession>A0ABR0WXU5</accession>
<dbReference type="InterPro" id="IPR001245">
    <property type="entry name" value="Ser-Thr/Tyr_kinase_cat_dom"/>
</dbReference>
<keyword evidence="8" id="KW-0418">Kinase</keyword>
<organism evidence="15 16">
    <name type="scientific">Rehmannia glutinosa</name>
    <name type="common">Chinese foxglove</name>
    <dbReference type="NCBI Taxonomy" id="99300"/>
    <lineage>
        <taxon>Eukaryota</taxon>
        <taxon>Viridiplantae</taxon>
        <taxon>Streptophyta</taxon>
        <taxon>Embryophyta</taxon>
        <taxon>Tracheophyta</taxon>
        <taxon>Spermatophyta</taxon>
        <taxon>Magnoliopsida</taxon>
        <taxon>eudicotyledons</taxon>
        <taxon>Gunneridae</taxon>
        <taxon>Pentapetalae</taxon>
        <taxon>asterids</taxon>
        <taxon>lamiids</taxon>
        <taxon>Lamiales</taxon>
        <taxon>Orobanchaceae</taxon>
        <taxon>Rehmannieae</taxon>
        <taxon>Rehmannia</taxon>
    </lineage>
</organism>
<dbReference type="SMART" id="SM00504">
    <property type="entry name" value="Ubox"/>
    <property type="match status" value="1"/>
</dbReference>
<dbReference type="PROSITE" id="PS00108">
    <property type="entry name" value="PROTEIN_KINASE_ST"/>
    <property type="match status" value="1"/>
</dbReference>
<comment type="caution">
    <text evidence="15">The sequence shown here is derived from an EMBL/GenBank/DDBJ whole genome shotgun (WGS) entry which is preliminary data.</text>
</comment>
<dbReference type="Gene3D" id="1.10.510.10">
    <property type="entry name" value="Transferase(Phosphotransferase) domain 1"/>
    <property type="match status" value="1"/>
</dbReference>
<evidence type="ECO:0000256" key="12">
    <source>
        <dbReference type="SAM" id="Coils"/>
    </source>
</evidence>
<evidence type="ECO:0000256" key="2">
    <source>
        <dbReference type="ARBA" id="ARBA00003861"/>
    </source>
</evidence>
<name>A0ABR0WXU5_REHGL</name>